<evidence type="ECO:0000313" key="1">
    <source>
        <dbReference type="EMBL" id="RDX76748.1"/>
    </source>
</evidence>
<dbReference type="InterPro" id="IPR012337">
    <property type="entry name" value="RNaseH-like_sf"/>
</dbReference>
<sequence>MKEKYEVETIFINFYIVVQTQFQKTIHILRSDDGQEYFNNTPQQNGLAIRKNKHLLEVAQALLFSHQISTYFWGEAVFTVAYLTNRMSNNQDSTSPLGNISVDLLPHVQCTSSNSEFVYSDPKSSSKLEFDDSNLLIVIRKGVRSCTQHPLSKYVSYENLSPEFRVFTLQLSVLETPNTLQDALRTPEWKESVFEEMKALE</sequence>
<dbReference type="STRING" id="157652.A0A371FEM7"/>
<dbReference type="SUPFAM" id="SSF53098">
    <property type="entry name" value="Ribonuclease H-like"/>
    <property type="match status" value="1"/>
</dbReference>
<dbReference type="InterPro" id="IPR039537">
    <property type="entry name" value="Retrotran_Ty1/copia-like"/>
</dbReference>
<evidence type="ECO:0008006" key="3">
    <source>
        <dbReference type="Google" id="ProtNLM"/>
    </source>
</evidence>
<protein>
    <recommendedName>
        <fullName evidence="3">Copia protein</fullName>
    </recommendedName>
</protein>
<feature type="non-terminal residue" evidence="1">
    <location>
        <position position="1"/>
    </location>
</feature>
<dbReference type="Proteomes" id="UP000257109">
    <property type="component" value="Unassembled WGS sequence"/>
</dbReference>
<proteinExistence type="predicted"/>
<organism evidence="1 2">
    <name type="scientific">Mucuna pruriens</name>
    <name type="common">Velvet bean</name>
    <name type="synonym">Dolichos pruriens</name>
    <dbReference type="NCBI Taxonomy" id="157652"/>
    <lineage>
        <taxon>Eukaryota</taxon>
        <taxon>Viridiplantae</taxon>
        <taxon>Streptophyta</taxon>
        <taxon>Embryophyta</taxon>
        <taxon>Tracheophyta</taxon>
        <taxon>Spermatophyta</taxon>
        <taxon>Magnoliopsida</taxon>
        <taxon>eudicotyledons</taxon>
        <taxon>Gunneridae</taxon>
        <taxon>Pentapetalae</taxon>
        <taxon>rosids</taxon>
        <taxon>fabids</taxon>
        <taxon>Fabales</taxon>
        <taxon>Fabaceae</taxon>
        <taxon>Papilionoideae</taxon>
        <taxon>50 kb inversion clade</taxon>
        <taxon>NPAAA clade</taxon>
        <taxon>indigoferoid/millettioid clade</taxon>
        <taxon>Phaseoleae</taxon>
        <taxon>Mucuna</taxon>
    </lineage>
</organism>
<dbReference type="AlphaFoldDB" id="A0A371FEM7"/>
<reference evidence="1" key="1">
    <citation type="submission" date="2018-05" db="EMBL/GenBank/DDBJ databases">
        <title>Draft genome of Mucuna pruriens seed.</title>
        <authorList>
            <person name="Nnadi N.E."/>
            <person name="Vos R."/>
            <person name="Hasami M.H."/>
            <person name="Devisetty U.K."/>
            <person name="Aguiy J.C."/>
        </authorList>
    </citation>
    <scope>NUCLEOTIDE SEQUENCE [LARGE SCALE GENOMIC DNA]</scope>
    <source>
        <strain evidence="1">JCA_2017</strain>
    </source>
</reference>
<dbReference type="GO" id="GO:0003676">
    <property type="term" value="F:nucleic acid binding"/>
    <property type="evidence" value="ECO:0007669"/>
    <property type="project" value="InterPro"/>
</dbReference>
<accession>A0A371FEM7</accession>
<keyword evidence="2" id="KW-1185">Reference proteome</keyword>
<dbReference type="PANTHER" id="PTHR42648">
    <property type="entry name" value="TRANSPOSASE, PUTATIVE-RELATED"/>
    <property type="match status" value="1"/>
</dbReference>
<comment type="caution">
    <text evidence="1">The sequence shown here is derived from an EMBL/GenBank/DDBJ whole genome shotgun (WGS) entry which is preliminary data.</text>
</comment>
<dbReference type="OrthoDB" id="1306334at2759"/>
<dbReference type="Gene3D" id="3.30.420.10">
    <property type="entry name" value="Ribonuclease H-like superfamily/Ribonuclease H"/>
    <property type="match status" value="1"/>
</dbReference>
<dbReference type="EMBL" id="QJKJ01009398">
    <property type="protein sequence ID" value="RDX76748.1"/>
    <property type="molecule type" value="Genomic_DNA"/>
</dbReference>
<dbReference type="InterPro" id="IPR036397">
    <property type="entry name" value="RNaseH_sf"/>
</dbReference>
<gene>
    <name evidence="1" type="ORF">CR513_43230</name>
</gene>
<evidence type="ECO:0000313" key="2">
    <source>
        <dbReference type="Proteomes" id="UP000257109"/>
    </source>
</evidence>
<name>A0A371FEM7_MUCPR</name>
<dbReference type="PANTHER" id="PTHR42648:SF22">
    <property type="entry name" value="REVERSE TRANSCRIPTASE TY1_COPIA-TYPE DOMAIN-CONTAINING PROTEIN"/>
    <property type="match status" value="1"/>
</dbReference>